<dbReference type="STRING" id="1380566.A0A179FDS9"/>
<protein>
    <submittedName>
        <fullName evidence="4">Uncharacterized protein</fullName>
    </submittedName>
</protein>
<dbReference type="GeneID" id="28858248"/>
<keyword evidence="1" id="KW-0805">Transcription regulation</keyword>
<organism evidence="4 5">
    <name type="scientific">Pochonia chlamydosporia 170</name>
    <dbReference type="NCBI Taxonomy" id="1380566"/>
    <lineage>
        <taxon>Eukaryota</taxon>
        <taxon>Fungi</taxon>
        <taxon>Dikarya</taxon>
        <taxon>Ascomycota</taxon>
        <taxon>Pezizomycotina</taxon>
        <taxon>Sordariomycetes</taxon>
        <taxon>Hypocreomycetidae</taxon>
        <taxon>Hypocreales</taxon>
        <taxon>Clavicipitaceae</taxon>
        <taxon>Pochonia</taxon>
    </lineage>
</organism>
<evidence type="ECO:0000256" key="3">
    <source>
        <dbReference type="ARBA" id="ARBA00023242"/>
    </source>
</evidence>
<evidence type="ECO:0000313" key="5">
    <source>
        <dbReference type="Proteomes" id="UP000078397"/>
    </source>
</evidence>
<comment type="caution">
    <text evidence="4">The sequence shown here is derived from an EMBL/GenBank/DDBJ whole genome shotgun (WGS) entry which is preliminary data.</text>
</comment>
<dbReference type="RefSeq" id="XP_018141244.1">
    <property type="nucleotide sequence ID" value="XM_018294254.1"/>
</dbReference>
<evidence type="ECO:0000256" key="1">
    <source>
        <dbReference type="ARBA" id="ARBA00023015"/>
    </source>
</evidence>
<keyword evidence="2" id="KW-0804">Transcription</keyword>
<dbReference type="EMBL" id="LSBJ02000006">
    <property type="protein sequence ID" value="OAQ63664.1"/>
    <property type="molecule type" value="Genomic_DNA"/>
</dbReference>
<dbReference type="KEGG" id="pchm:VFPPC_16501"/>
<proteinExistence type="predicted"/>
<keyword evidence="3" id="KW-0539">Nucleus</keyword>
<dbReference type="PANTHER" id="PTHR47840:SF1">
    <property type="entry name" value="ZN(II)2CYS6 TRANSCRIPTION FACTOR (EUROFUNG)"/>
    <property type="match status" value="1"/>
</dbReference>
<evidence type="ECO:0000256" key="2">
    <source>
        <dbReference type="ARBA" id="ARBA00023163"/>
    </source>
</evidence>
<dbReference type="OrthoDB" id="5392779at2759"/>
<gene>
    <name evidence="4" type="ORF">VFPPC_16501</name>
</gene>
<dbReference type="Proteomes" id="UP000078397">
    <property type="component" value="Unassembled WGS sequence"/>
</dbReference>
<reference evidence="4 5" key="1">
    <citation type="journal article" date="2016" name="PLoS Pathog.">
        <title>Biosynthesis of antibiotic leucinostatins in bio-control fungus Purpureocillium lilacinum and their inhibition on phytophthora revealed by genome mining.</title>
        <authorList>
            <person name="Wang G."/>
            <person name="Liu Z."/>
            <person name="Lin R."/>
            <person name="Li E."/>
            <person name="Mao Z."/>
            <person name="Ling J."/>
            <person name="Yang Y."/>
            <person name="Yin W.B."/>
            <person name="Xie B."/>
        </authorList>
    </citation>
    <scope>NUCLEOTIDE SEQUENCE [LARGE SCALE GENOMIC DNA]</scope>
    <source>
        <strain evidence="4">170</strain>
    </source>
</reference>
<dbReference type="AlphaFoldDB" id="A0A179FDS9"/>
<name>A0A179FDS9_METCM</name>
<keyword evidence="5" id="KW-1185">Reference proteome</keyword>
<sequence length="264" mass="28417">MVNSDSTPLIWMGTKPSIAAPSSVAALPATAFRATVQILVPLARGPPHEFHSGPSTEKHANIHSSKTRKEAICKTLRAALPSYDDITATFAENGGWWDSFRQKTRAISQAEMSESLLSFASHAFTSNNPAQVATLVVAYARSVGNSSQLISLVDNLVISDVSLAATVEGMECLILLGKTYTDVGQPRRAWLTWRKGIATAQLMASTSACTGGQQGILINLAFRVCISSNQELQQSAKGFGWQYTMAIDLQVSYLACHMAAKIHM</sequence>
<accession>A0A179FDS9</accession>
<dbReference type="PANTHER" id="PTHR47840">
    <property type="entry name" value="ZN(II)2CYS6 TRANSCRIPTION FACTOR (EUROFUNG)-RELATED"/>
    <property type="match status" value="1"/>
</dbReference>
<evidence type="ECO:0000313" key="4">
    <source>
        <dbReference type="EMBL" id="OAQ63664.1"/>
    </source>
</evidence>